<protein>
    <recommendedName>
        <fullName evidence="2">Putative gluconeogenesis factor</fullName>
    </recommendedName>
</protein>
<name>D1AI43_SEBTE</name>
<dbReference type="Proteomes" id="UP000000845">
    <property type="component" value="Chromosome"/>
</dbReference>
<reference evidence="5" key="1">
    <citation type="submission" date="2009-09" db="EMBL/GenBank/DDBJ databases">
        <title>The complete chromosome of Sebaldella termitidis ATCC 33386.</title>
        <authorList>
            <consortium name="US DOE Joint Genome Institute (JGI-PGF)"/>
            <person name="Lucas S."/>
            <person name="Copeland A."/>
            <person name="Lapidus A."/>
            <person name="Glavina del Rio T."/>
            <person name="Dalin E."/>
            <person name="Tice H."/>
            <person name="Bruce D."/>
            <person name="Goodwin L."/>
            <person name="Pitluck S."/>
            <person name="Kyrpides N."/>
            <person name="Mavromatis K."/>
            <person name="Ivanova N."/>
            <person name="Mikhailova N."/>
            <person name="Sims D."/>
            <person name="Meincke L."/>
            <person name="Brettin T."/>
            <person name="Detter J.C."/>
            <person name="Han C."/>
            <person name="Larimer F."/>
            <person name="Land M."/>
            <person name="Hauser L."/>
            <person name="Markowitz V."/>
            <person name="Cheng J.F."/>
            <person name="Hugenholtz P."/>
            <person name="Woyke T."/>
            <person name="Wu D."/>
            <person name="Eisen J.A."/>
        </authorList>
    </citation>
    <scope>NUCLEOTIDE SEQUENCE [LARGE SCALE GENOMIC DNA]</scope>
    <source>
        <strain evidence="5">ATCC 33386 / NCTC 11300</strain>
    </source>
</reference>
<keyword evidence="3" id="KW-0472">Membrane</keyword>
<dbReference type="InterPro" id="IPR038136">
    <property type="entry name" value="CofD-like_dom_sf"/>
</dbReference>
<comment type="similarity">
    <text evidence="2">Belongs to the gluconeogenesis factor family.</text>
</comment>
<dbReference type="CDD" id="cd07187">
    <property type="entry name" value="YvcK_like"/>
    <property type="match status" value="1"/>
</dbReference>
<dbReference type="GO" id="GO:0008360">
    <property type="term" value="P:regulation of cell shape"/>
    <property type="evidence" value="ECO:0007669"/>
    <property type="project" value="UniProtKB-UniRule"/>
</dbReference>
<gene>
    <name evidence="4" type="ordered locus">Sterm_1568</name>
</gene>
<reference evidence="4 5" key="2">
    <citation type="journal article" date="2010" name="Stand. Genomic Sci.">
        <title>Complete genome sequence of Sebaldella termitidis type strain (NCTC 11300).</title>
        <authorList>
            <person name="Harmon-Smith M."/>
            <person name="Celia L."/>
            <person name="Chertkov O."/>
            <person name="Lapidus A."/>
            <person name="Copeland A."/>
            <person name="Glavina Del Rio T."/>
            <person name="Nolan M."/>
            <person name="Lucas S."/>
            <person name="Tice H."/>
            <person name="Cheng J.F."/>
            <person name="Han C."/>
            <person name="Detter J.C."/>
            <person name="Bruce D."/>
            <person name="Goodwin L."/>
            <person name="Pitluck S."/>
            <person name="Pati A."/>
            <person name="Liolios K."/>
            <person name="Ivanova N."/>
            <person name="Mavromatis K."/>
            <person name="Mikhailova N."/>
            <person name="Chen A."/>
            <person name="Palaniappan K."/>
            <person name="Land M."/>
            <person name="Hauser L."/>
            <person name="Chang Y.J."/>
            <person name="Jeffries C.D."/>
            <person name="Brettin T."/>
            <person name="Goker M."/>
            <person name="Beck B."/>
            <person name="Bristow J."/>
            <person name="Eisen J.A."/>
            <person name="Markowitz V."/>
            <person name="Hugenholtz P."/>
            <person name="Kyrpides N.C."/>
            <person name="Klenk H.P."/>
            <person name="Chen F."/>
        </authorList>
    </citation>
    <scope>NUCLEOTIDE SEQUENCE [LARGE SCALE GENOMIC DNA]</scope>
    <source>
        <strain evidence="5">ATCC 33386 / NCTC 11300</strain>
    </source>
</reference>
<comment type="subcellular location">
    <subcellularLocation>
        <location evidence="2">Cytoplasm</location>
    </subcellularLocation>
</comment>
<dbReference type="InterPro" id="IPR010119">
    <property type="entry name" value="Gluconeogen_factor"/>
</dbReference>
<sequence>MSITLEVLIIIVLLANIMTLYYIYRQNRRLKKNKKGPRIVVIGGGTGQSMLLRGLKQYTDNITAIVTMADDGGSSGILREEMGMLPPGDIRNCIIALSNAEPEMQKIMQYRFKEGSLKDQSFGNLFLAALNGTYEDFELAVTKISNILAVKGRVLPVTLEDVNIVAELENGEKITGESKIAPVVLKTKSRIKKIHLQPENVEPYEDVISALGSADLIVIGPGSLYTSIIPNLLTDRVSEAVAKSKAKKMYIANVMTQEGETDGLNIADHVKAILNHCNDRKIVDLVIVNKEKIPDYLIQKYAKQNSESLYLTKDQRNELEKMKIKIIEGNFLKFNGEYVRHNEEKLAKVIIDNYNYLF</sequence>
<dbReference type="SUPFAM" id="SSF142338">
    <property type="entry name" value="CofD-like"/>
    <property type="match status" value="1"/>
</dbReference>
<dbReference type="GO" id="GO:0043743">
    <property type="term" value="F:LPPG:FO 2-phospho-L-lactate transferase activity"/>
    <property type="evidence" value="ECO:0007669"/>
    <property type="project" value="InterPro"/>
</dbReference>
<dbReference type="NCBIfam" id="TIGR01826">
    <property type="entry name" value="CofD_related"/>
    <property type="match status" value="1"/>
</dbReference>
<feature type="transmembrane region" description="Helical" evidence="3">
    <location>
        <begin position="6"/>
        <end position="24"/>
    </location>
</feature>
<dbReference type="STRING" id="526218.Sterm_1568"/>
<dbReference type="eggNOG" id="COG0391">
    <property type="taxonomic scope" value="Bacteria"/>
</dbReference>
<organism evidence="4 5">
    <name type="scientific">Sebaldella termitidis (strain ATCC 33386 / NCTC 11300)</name>
    <dbReference type="NCBI Taxonomy" id="526218"/>
    <lineage>
        <taxon>Bacteria</taxon>
        <taxon>Fusobacteriati</taxon>
        <taxon>Fusobacteriota</taxon>
        <taxon>Fusobacteriia</taxon>
        <taxon>Fusobacteriales</taxon>
        <taxon>Leptotrichiaceae</taxon>
        <taxon>Sebaldella</taxon>
    </lineage>
</organism>
<dbReference type="PANTHER" id="PTHR30135">
    <property type="entry name" value="UNCHARACTERIZED PROTEIN YVCK-RELATED"/>
    <property type="match status" value="1"/>
</dbReference>
<comment type="function">
    <text evidence="2">Required for morphogenesis under gluconeogenic growth conditions.</text>
</comment>
<dbReference type="GO" id="GO:0005737">
    <property type="term" value="C:cytoplasm"/>
    <property type="evidence" value="ECO:0007669"/>
    <property type="project" value="UniProtKB-SubCell"/>
</dbReference>
<dbReference type="AlphaFoldDB" id="D1AI43"/>
<keyword evidence="3" id="KW-0812">Transmembrane</keyword>
<dbReference type="RefSeq" id="WP_012861023.1">
    <property type="nucleotide sequence ID" value="NC_013517.1"/>
</dbReference>
<keyword evidence="5" id="KW-1185">Reference proteome</keyword>
<dbReference type="InterPro" id="IPR002882">
    <property type="entry name" value="CofD"/>
</dbReference>
<evidence type="ECO:0000256" key="2">
    <source>
        <dbReference type="HAMAP-Rule" id="MF_00973"/>
    </source>
</evidence>
<dbReference type="PANTHER" id="PTHR30135:SF3">
    <property type="entry name" value="GLUCONEOGENESIS FACTOR-RELATED"/>
    <property type="match status" value="1"/>
</dbReference>
<dbReference type="EMBL" id="CP001739">
    <property type="protein sequence ID" value="ACZ08427.1"/>
    <property type="molecule type" value="Genomic_DNA"/>
</dbReference>
<accession>D1AI43</accession>
<keyword evidence="1 2" id="KW-0963">Cytoplasm</keyword>
<evidence type="ECO:0000256" key="1">
    <source>
        <dbReference type="ARBA" id="ARBA00022490"/>
    </source>
</evidence>
<dbReference type="HOGENOM" id="CLU_044041_0_1_0"/>
<evidence type="ECO:0000313" key="5">
    <source>
        <dbReference type="Proteomes" id="UP000000845"/>
    </source>
</evidence>
<evidence type="ECO:0000313" key="4">
    <source>
        <dbReference type="EMBL" id="ACZ08427.1"/>
    </source>
</evidence>
<dbReference type="Gene3D" id="3.40.50.10680">
    <property type="entry name" value="CofD-like domains"/>
    <property type="match status" value="1"/>
</dbReference>
<dbReference type="KEGG" id="str:Sterm_1568"/>
<dbReference type="HAMAP" id="MF_00973">
    <property type="entry name" value="Gluconeogen_factor"/>
    <property type="match status" value="1"/>
</dbReference>
<proteinExistence type="inferred from homology"/>
<dbReference type="Pfam" id="PF01933">
    <property type="entry name" value="CofD"/>
    <property type="match status" value="1"/>
</dbReference>
<evidence type="ECO:0000256" key="3">
    <source>
        <dbReference type="SAM" id="Phobius"/>
    </source>
</evidence>
<keyword evidence="3" id="KW-1133">Transmembrane helix</keyword>